<evidence type="ECO:0000259" key="5">
    <source>
        <dbReference type="SMART" id="SM00014"/>
    </source>
</evidence>
<gene>
    <name evidence="6" type="ORF">SAMN03084138_00765</name>
</gene>
<dbReference type="EC" id="3.6.1.27" evidence="1"/>
<evidence type="ECO:0000256" key="2">
    <source>
        <dbReference type="ARBA" id="ARBA00032707"/>
    </source>
</evidence>
<dbReference type="GeneID" id="35872639"/>
<reference evidence="6 7" key="1">
    <citation type="submission" date="2016-10" db="EMBL/GenBank/DDBJ databases">
        <authorList>
            <person name="de Groot N.N."/>
        </authorList>
    </citation>
    <scope>NUCLEOTIDE SEQUENCE [LARGE SCALE GENOMIC DNA]</scope>
    <source>
        <strain evidence="6 7">DSM 15893</strain>
    </source>
</reference>
<comment type="catalytic activity">
    <reaction evidence="3">
        <text>di-trans,octa-cis-undecaprenyl diphosphate + H2O = di-trans,octa-cis-undecaprenyl phosphate + phosphate + H(+)</text>
        <dbReference type="Rhea" id="RHEA:28094"/>
        <dbReference type="ChEBI" id="CHEBI:15377"/>
        <dbReference type="ChEBI" id="CHEBI:15378"/>
        <dbReference type="ChEBI" id="CHEBI:43474"/>
        <dbReference type="ChEBI" id="CHEBI:58405"/>
        <dbReference type="ChEBI" id="CHEBI:60392"/>
        <dbReference type="EC" id="3.6.1.27"/>
    </reaction>
</comment>
<feature type="domain" description="Phosphatidic acid phosphatase type 2/haloperoxidase" evidence="5">
    <location>
        <begin position="78"/>
        <end position="226"/>
    </location>
</feature>
<organism evidence="6 7">
    <name type="scientific">Enterovibrio norvegicus DSM 15893</name>
    <dbReference type="NCBI Taxonomy" id="1121869"/>
    <lineage>
        <taxon>Bacteria</taxon>
        <taxon>Pseudomonadati</taxon>
        <taxon>Pseudomonadota</taxon>
        <taxon>Gammaproteobacteria</taxon>
        <taxon>Vibrionales</taxon>
        <taxon>Vibrionaceae</taxon>
        <taxon>Enterovibrio</taxon>
    </lineage>
</organism>
<protein>
    <recommendedName>
        <fullName evidence="1">undecaprenyl-diphosphate phosphatase</fullName>
        <ecNumber evidence="1">3.6.1.27</ecNumber>
    </recommendedName>
    <alternativeName>
        <fullName evidence="2">Undecaprenyl pyrophosphate phosphatase</fullName>
    </alternativeName>
</protein>
<dbReference type="SUPFAM" id="SSF48317">
    <property type="entry name" value="Acid phosphatase/Vanadium-dependent haloperoxidase"/>
    <property type="match status" value="1"/>
</dbReference>
<feature type="transmembrane region" description="Helical" evidence="4">
    <location>
        <begin position="211"/>
        <end position="233"/>
    </location>
</feature>
<feature type="transmembrane region" description="Helical" evidence="4">
    <location>
        <begin position="45"/>
        <end position="69"/>
    </location>
</feature>
<dbReference type="GO" id="GO:0050380">
    <property type="term" value="F:undecaprenyl-diphosphatase activity"/>
    <property type="evidence" value="ECO:0007669"/>
    <property type="project" value="UniProtKB-EC"/>
</dbReference>
<feature type="transmembrane region" description="Helical" evidence="4">
    <location>
        <begin position="156"/>
        <end position="178"/>
    </location>
</feature>
<feature type="transmembrane region" description="Helical" evidence="4">
    <location>
        <begin position="185"/>
        <end position="205"/>
    </location>
</feature>
<keyword evidence="4" id="KW-0472">Membrane</keyword>
<dbReference type="STRING" id="1121869.SAMN03084138_00765"/>
<dbReference type="PANTHER" id="PTHR14969">
    <property type="entry name" value="SPHINGOSINE-1-PHOSPHATE PHOSPHOHYDROLASE"/>
    <property type="match status" value="1"/>
</dbReference>
<accession>A0A1I5KVD7</accession>
<dbReference type="PANTHER" id="PTHR14969:SF54">
    <property type="entry name" value="PHOSPHATIDYLGLYCEROPHOSPHATASE B"/>
    <property type="match status" value="1"/>
</dbReference>
<dbReference type="AlphaFoldDB" id="A0A1I5KVD7"/>
<dbReference type="Pfam" id="PF01569">
    <property type="entry name" value="PAP2"/>
    <property type="match status" value="1"/>
</dbReference>
<proteinExistence type="predicted"/>
<sequence length="243" mass="26726">MVFQKKYGLMCAVLLCMFLSFSALVSVRFSFVGEVNDALGGAFSFLSWSAGSKGFLFTTALLCAIPFFLKWPRQRVLVCLSCFAFVLGASFVTKTVLKSVTQEARPYTYVLQDLGAVDSADGFYSLSSAQRVKAIDTVKGLVSEWRLPHWEGETNYSFPSGHTIFAACAAIFWGAILLSEGHRLLAVMLAMWAGLVGMSRLWLGMHWSVDLFGSLVFATGICLLVPIAEIAIFRRGRIQNNQA</sequence>
<dbReference type="RefSeq" id="WP_074925367.1">
    <property type="nucleotide sequence ID" value="NZ_FOWR01000004.1"/>
</dbReference>
<feature type="transmembrane region" description="Helical" evidence="4">
    <location>
        <begin position="76"/>
        <end position="97"/>
    </location>
</feature>
<dbReference type="CDD" id="cd01610">
    <property type="entry name" value="PAP2_like"/>
    <property type="match status" value="1"/>
</dbReference>
<dbReference type="Gene3D" id="1.20.144.10">
    <property type="entry name" value="Phosphatidic acid phosphatase type 2/haloperoxidase"/>
    <property type="match status" value="1"/>
</dbReference>
<dbReference type="InterPro" id="IPR000326">
    <property type="entry name" value="PAP2/HPO"/>
</dbReference>
<feature type="transmembrane region" description="Helical" evidence="4">
    <location>
        <begin position="7"/>
        <end position="25"/>
    </location>
</feature>
<evidence type="ECO:0000256" key="1">
    <source>
        <dbReference type="ARBA" id="ARBA00012374"/>
    </source>
</evidence>
<dbReference type="GO" id="GO:0005886">
    <property type="term" value="C:plasma membrane"/>
    <property type="evidence" value="ECO:0007669"/>
    <property type="project" value="TreeGrafter"/>
</dbReference>
<evidence type="ECO:0000313" key="7">
    <source>
        <dbReference type="Proteomes" id="UP000182692"/>
    </source>
</evidence>
<dbReference type="InterPro" id="IPR036938">
    <property type="entry name" value="PAP2/HPO_sf"/>
</dbReference>
<evidence type="ECO:0000256" key="3">
    <source>
        <dbReference type="ARBA" id="ARBA00047594"/>
    </source>
</evidence>
<dbReference type="OrthoDB" id="5586741at2"/>
<evidence type="ECO:0000256" key="4">
    <source>
        <dbReference type="SAM" id="Phobius"/>
    </source>
</evidence>
<keyword evidence="4" id="KW-0812">Transmembrane</keyword>
<evidence type="ECO:0000313" key="6">
    <source>
        <dbReference type="EMBL" id="SFO88923.1"/>
    </source>
</evidence>
<dbReference type="Proteomes" id="UP000182692">
    <property type="component" value="Unassembled WGS sequence"/>
</dbReference>
<keyword evidence="4" id="KW-1133">Transmembrane helix</keyword>
<dbReference type="SMART" id="SM00014">
    <property type="entry name" value="acidPPc"/>
    <property type="match status" value="1"/>
</dbReference>
<dbReference type="EMBL" id="FOWR01000004">
    <property type="protein sequence ID" value="SFO88923.1"/>
    <property type="molecule type" value="Genomic_DNA"/>
</dbReference>
<name>A0A1I5KVD7_9GAMM</name>